<feature type="transmembrane region" description="Helical" evidence="8">
    <location>
        <begin position="374"/>
        <end position="398"/>
    </location>
</feature>
<evidence type="ECO:0000256" key="2">
    <source>
        <dbReference type="ARBA" id="ARBA00006434"/>
    </source>
</evidence>
<dbReference type="Gene3D" id="1.20.1730.10">
    <property type="entry name" value="Sodium/glucose cotransporter"/>
    <property type="match status" value="1"/>
</dbReference>
<protein>
    <submittedName>
        <fullName evidence="9">Sodium-solute symporter, putative</fullName>
    </submittedName>
</protein>
<dbReference type="InterPro" id="IPR001734">
    <property type="entry name" value="Na/solute_symporter"/>
</dbReference>
<dbReference type="InterPro" id="IPR050277">
    <property type="entry name" value="Sodium:Solute_Symporter"/>
</dbReference>
<evidence type="ECO:0000256" key="4">
    <source>
        <dbReference type="ARBA" id="ARBA00022692"/>
    </source>
</evidence>
<evidence type="ECO:0000256" key="6">
    <source>
        <dbReference type="ARBA" id="ARBA00023136"/>
    </source>
</evidence>
<feature type="transmembrane region" description="Helical" evidence="8">
    <location>
        <begin position="43"/>
        <end position="67"/>
    </location>
</feature>
<feature type="transmembrane region" description="Helical" evidence="8">
    <location>
        <begin position="221"/>
        <end position="246"/>
    </location>
</feature>
<dbReference type="PANTHER" id="PTHR48086:SF7">
    <property type="entry name" value="SODIUM-SOLUTE SYMPORTER-RELATED"/>
    <property type="match status" value="1"/>
</dbReference>
<dbReference type="OrthoDB" id="1263at2"/>
<feature type="transmembrane region" description="Helical" evidence="8">
    <location>
        <begin position="6"/>
        <end position="23"/>
    </location>
</feature>
<keyword evidence="3" id="KW-0813">Transport</keyword>
<name>A0A2L2XCD6_9FIRM</name>
<dbReference type="Proteomes" id="UP000239549">
    <property type="component" value="Unassembled WGS sequence"/>
</dbReference>
<dbReference type="GO" id="GO:0005886">
    <property type="term" value="C:plasma membrane"/>
    <property type="evidence" value="ECO:0007669"/>
    <property type="project" value="TreeGrafter"/>
</dbReference>
<organism evidence="9 10">
    <name type="scientific">Desulfocucumis palustris</name>
    <dbReference type="NCBI Taxonomy" id="1898651"/>
    <lineage>
        <taxon>Bacteria</taxon>
        <taxon>Bacillati</taxon>
        <taxon>Bacillota</taxon>
        <taxon>Clostridia</taxon>
        <taxon>Eubacteriales</taxon>
        <taxon>Desulfocucumaceae</taxon>
        <taxon>Desulfocucumis</taxon>
    </lineage>
</organism>
<sequence length="531" mass="56410">MIGYWVLAFMVGYTALLIYLGQVSRKKITGGESYFSGGSSFGVLYIVGSVSAFWGAATFISVLETAYTKGISAVWYGVATMIMVAMIGFVLVPKYKSIGMVTFSGVLGDQYGNTVRAISSLIIGITFPMFSIATVVGASSVLTVALHWPIWLSVTVTSLIILAYVLLGGMFAVGITQLLNLATMYLGLVLALVIVAVNTGFDKLATLPASYSAPFTVGTGTILVWIFNFLTNAVIAQAVIQMIMACKDAKTGRKGTGIAILGIIPLTVIPAILGMATALAVPDVKGGLIAFAQYILQAAPAPVAALVFLGVWAAALAYAGPCQFSGGTSLGKDFFQSINENASNEQLVRYGGYATALLTGVLIVYGFMRAEQAAWWNIFAFNLRNSAVFAPTIAALVWPVASRRATIMTMILGASAGFTWYYLGNFSPAAFYMKVHPMWIGMSVGILTLVLVSIVENRKKISISFEKNSGFGFLCLALTLLCAYLTAAYTSVLQVTGLLGNLIFLATMGLFTVAIIFVHFKKEDAPVRSSA</sequence>
<comment type="similarity">
    <text evidence="2 7">Belongs to the sodium:solute symporter (SSF) (TC 2.A.21) family.</text>
</comment>
<comment type="caution">
    <text evidence="9">The sequence shown here is derived from an EMBL/GenBank/DDBJ whole genome shotgun (WGS) entry which is preliminary data.</text>
</comment>
<feature type="transmembrane region" description="Helical" evidence="8">
    <location>
        <begin position="435"/>
        <end position="455"/>
    </location>
</feature>
<accession>A0A2L2XCD6</accession>
<evidence type="ECO:0000256" key="5">
    <source>
        <dbReference type="ARBA" id="ARBA00022989"/>
    </source>
</evidence>
<evidence type="ECO:0000313" key="9">
    <source>
        <dbReference type="EMBL" id="GBF33664.1"/>
    </source>
</evidence>
<feature type="transmembrane region" description="Helical" evidence="8">
    <location>
        <begin position="148"/>
        <end position="167"/>
    </location>
</feature>
<feature type="transmembrane region" description="Helical" evidence="8">
    <location>
        <begin position="347"/>
        <end position="368"/>
    </location>
</feature>
<feature type="transmembrane region" description="Helical" evidence="8">
    <location>
        <begin position="405"/>
        <end position="423"/>
    </location>
</feature>
<comment type="subcellular location">
    <subcellularLocation>
        <location evidence="1">Membrane</location>
        <topology evidence="1">Multi-pass membrane protein</topology>
    </subcellularLocation>
</comment>
<gene>
    <name evidence="9" type="ORF">DCCM_2770</name>
</gene>
<evidence type="ECO:0000256" key="7">
    <source>
        <dbReference type="RuleBase" id="RU362091"/>
    </source>
</evidence>
<proteinExistence type="inferred from homology"/>
<evidence type="ECO:0000256" key="3">
    <source>
        <dbReference type="ARBA" id="ARBA00022448"/>
    </source>
</evidence>
<dbReference type="EMBL" id="BFAV01000112">
    <property type="protein sequence ID" value="GBF33664.1"/>
    <property type="molecule type" value="Genomic_DNA"/>
</dbReference>
<dbReference type="AlphaFoldDB" id="A0A2L2XCD6"/>
<evidence type="ECO:0000313" key="10">
    <source>
        <dbReference type="Proteomes" id="UP000239549"/>
    </source>
</evidence>
<evidence type="ECO:0000256" key="8">
    <source>
        <dbReference type="SAM" id="Phobius"/>
    </source>
</evidence>
<dbReference type="RefSeq" id="WP_104372028.1">
    <property type="nucleotide sequence ID" value="NZ_BFAV01000112.1"/>
</dbReference>
<keyword evidence="10" id="KW-1185">Reference proteome</keyword>
<keyword evidence="4 8" id="KW-0812">Transmembrane</keyword>
<dbReference type="PROSITE" id="PS50283">
    <property type="entry name" value="NA_SOLUT_SYMP_3"/>
    <property type="match status" value="1"/>
</dbReference>
<feature type="transmembrane region" description="Helical" evidence="8">
    <location>
        <begin position="471"/>
        <end position="492"/>
    </location>
</feature>
<feature type="transmembrane region" description="Helical" evidence="8">
    <location>
        <begin position="73"/>
        <end position="92"/>
    </location>
</feature>
<feature type="transmembrane region" description="Helical" evidence="8">
    <location>
        <begin position="301"/>
        <end position="326"/>
    </location>
</feature>
<dbReference type="CDD" id="cd10322">
    <property type="entry name" value="SLC5sbd"/>
    <property type="match status" value="1"/>
</dbReference>
<dbReference type="InterPro" id="IPR038377">
    <property type="entry name" value="Na/Glc_symporter_sf"/>
</dbReference>
<reference evidence="10" key="1">
    <citation type="submission" date="2018-02" db="EMBL/GenBank/DDBJ databases">
        <title>Genome sequence of Desulfocucumis palustris strain NAW-5.</title>
        <authorList>
            <person name="Watanabe M."/>
            <person name="Kojima H."/>
            <person name="Fukui M."/>
        </authorList>
    </citation>
    <scope>NUCLEOTIDE SEQUENCE [LARGE SCALE GENOMIC DNA]</scope>
    <source>
        <strain evidence="10">NAW-5</strain>
    </source>
</reference>
<evidence type="ECO:0000256" key="1">
    <source>
        <dbReference type="ARBA" id="ARBA00004141"/>
    </source>
</evidence>
<feature type="transmembrane region" description="Helical" evidence="8">
    <location>
        <begin position="179"/>
        <end position="201"/>
    </location>
</feature>
<feature type="transmembrane region" description="Helical" evidence="8">
    <location>
        <begin position="121"/>
        <end position="142"/>
    </location>
</feature>
<feature type="transmembrane region" description="Helical" evidence="8">
    <location>
        <begin position="498"/>
        <end position="520"/>
    </location>
</feature>
<keyword evidence="6 8" id="KW-0472">Membrane</keyword>
<keyword evidence="5 8" id="KW-1133">Transmembrane helix</keyword>
<feature type="transmembrane region" description="Helical" evidence="8">
    <location>
        <begin position="258"/>
        <end position="281"/>
    </location>
</feature>
<dbReference type="PANTHER" id="PTHR48086">
    <property type="entry name" value="SODIUM/PROLINE SYMPORTER-RELATED"/>
    <property type="match status" value="1"/>
</dbReference>
<dbReference type="GO" id="GO:0022857">
    <property type="term" value="F:transmembrane transporter activity"/>
    <property type="evidence" value="ECO:0007669"/>
    <property type="project" value="InterPro"/>
</dbReference>
<dbReference type="Pfam" id="PF00474">
    <property type="entry name" value="SSF"/>
    <property type="match status" value="1"/>
</dbReference>